<dbReference type="EC" id="2.1.1.-" evidence="1"/>
<dbReference type="RefSeq" id="WP_377767722.1">
    <property type="nucleotide sequence ID" value="NZ_JBHULB010000074.1"/>
</dbReference>
<protein>
    <submittedName>
        <fullName evidence="1">Class I SAM-dependent methyltransferase</fullName>
        <ecNumber evidence="1">2.1.1.-</ecNumber>
    </submittedName>
</protein>
<evidence type="ECO:0000313" key="2">
    <source>
        <dbReference type="Proteomes" id="UP001597526"/>
    </source>
</evidence>
<gene>
    <name evidence="1" type="ORF">ACFSQJ_14720</name>
</gene>
<keyword evidence="2" id="KW-1185">Reference proteome</keyword>
<dbReference type="EMBL" id="JBHULB010000074">
    <property type="protein sequence ID" value="MFD2588190.1"/>
    <property type="molecule type" value="Genomic_DNA"/>
</dbReference>
<evidence type="ECO:0000313" key="1">
    <source>
        <dbReference type="EMBL" id="MFD2588190.1"/>
    </source>
</evidence>
<dbReference type="SUPFAM" id="SSF53335">
    <property type="entry name" value="S-adenosyl-L-methionine-dependent methyltransferases"/>
    <property type="match status" value="1"/>
</dbReference>
<dbReference type="Gene3D" id="3.40.50.150">
    <property type="entry name" value="Vaccinia Virus protein VP39"/>
    <property type="match status" value="1"/>
</dbReference>
<dbReference type="PANTHER" id="PTHR37909">
    <property type="entry name" value="S-ADENOSYL-L-METHIONINE-DEPENDENT METHYLTRANSFERASES SUPERFAMILY PROTEIN"/>
    <property type="match status" value="1"/>
</dbReference>
<keyword evidence="1" id="KW-0808">Transferase</keyword>
<reference evidence="2" key="1">
    <citation type="journal article" date="2019" name="Int. J. Syst. Evol. Microbiol.">
        <title>The Global Catalogue of Microorganisms (GCM) 10K type strain sequencing project: providing services to taxonomists for standard genome sequencing and annotation.</title>
        <authorList>
            <consortium name="The Broad Institute Genomics Platform"/>
            <consortium name="The Broad Institute Genome Sequencing Center for Infectious Disease"/>
            <person name="Wu L."/>
            <person name="Ma J."/>
        </authorList>
    </citation>
    <scope>NUCLEOTIDE SEQUENCE [LARGE SCALE GENOMIC DNA]</scope>
    <source>
        <strain evidence="2">KCTC 52368</strain>
    </source>
</reference>
<sequence>MNTLRFNPIPEWNTSNSNKYFNGLSSFCQVVSSELERKEPLIMCEIGSYMGESTFIFASQLIFDEIHCIDPYNGLEEFNDISDRKWVDVEKEFKINTRYFNNIILHKEYCEDAVHKFKDKYFDLIYIDARHTYSDVKANIELFLPKCKSIIAGHDYQEEWPGVVKAVNEIFGAPDMLFEDGTWMKRLT</sequence>
<proteinExistence type="predicted"/>
<dbReference type="Pfam" id="PF13578">
    <property type="entry name" value="Methyltransf_24"/>
    <property type="match status" value="1"/>
</dbReference>
<dbReference type="Proteomes" id="UP001597526">
    <property type="component" value="Unassembled WGS sequence"/>
</dbReference>
<comment type="caution">
    <text evidence="1">The sequence shown here is derived from an EMBL/GenBank/DDBJ whole genome shotgun (WGS) entry which is preliminary data.</text>
</comment>
<keyword evidence="1" id="KW-0489">Methyltransferase</keyword>
<name>A0ABW5MYC4_9FLAO</name>
<dbReference type="PANTHER" id="PTHR37909:SF1">
    <property type="entry name" value="S-ADENOSYL-L-METHIONINE-DEPENDENT METHYLTRANSFERASES SUPERFAMILY PROTEIN"/>
    <property type="match status" value="1"/>
</dbReference>
<dbReference type="InterPro" id="IPR029063">
    <property type="entry name" value="SAM-dependent_MTases_sf"/>
</dbReference>
<organism evidence="1 2">
    <name type="scientific">Croceitalea marina</name>
    <dbReference type="NCBI Taxonomy" id="1775166"/>
    <lineage>
        <taxon>Bacteria</taxon>
        <taxon>Pseudomonadati</taxon>
        <taxon>Bacteroidota</taxon>
        <taxon>Flavobacteriia</taxon>
        <taxon>Flavobacteriales</taxon>
        <taxon>Flavobacteriaceae</taxon>
        <taxon>Croceitalea</taxon>
    </lineage>
</organism>
<dbReference type="GO" id="GO:0032259">
    <property type="term" value="P:methylation"/>
    <property type="evidence" value="ECO:0007669"/>
    <property type="project" value="UniProtKB-KW"/>
</dbReference>
<dbReference type="GO" id="GO:0008168">
    <property type="term" value="F:methyltransferase activity"/>
    <property type="evidence" value="ECO:0007669"/>
    <property type="project" value="UniProtKB-KW"/>
</dbReference>
<accession>A0ABW5MYC4</accession>